<dbReference type="EMBL" id="CATNWA010016787">
    <property type="protein sequence ID" value="CAI9595389.1"/>
    <property type="molecule type" value="Genomic_DNA"/>
</dbReference>
<sequence>MSPLQCPQPSPPADAGIHLQGSVPCKRWDVRGMEPAGNLKSDIDSIH</sequence>
<keyword evidence="2" id="KW-1185">Reference proteome</keyword>
<name>A0ABN9FEE3_9NEOB</name>
<evidence type="ECO:0000313" key="2">
    <source>
        <dbReference type="Proteomes" id="UP001162483"/>
    </source>
</evidence>
<gene>
    <name evidence="1" type="ORF">SPARVUS_LOCUS11884251</name>
</gene>
<proteinExistence type="predicted"/>
<comment type="caution">
    <text evidence="1">The sequence shown here is derived from an EMBL/GenBank/DDBJ whole genome shotgun (WGS) entry which is preliminary data.</text>
</comment>
<reference evidence="1" key="1">
    <citation type="submission" date="2023-05" db="EMBL/GenBank/DDBJ databases">
        <authorList>
            <person name="Stuckert A."/>
        </authorList>
    </citation>
    <scope>NUCLEOTIDE SEQUENCE</scope>
</reference>
<evidence type="ECO:0000313" key="1">
    <source>
        <dbReference type="EMBL" id="CAI9595389.1"/>
    </source>
</evidence>
<protein>
    <submittedName>
        <fullName evidence="1">Uncharacterized protein</fullName>
    </submittedName>
</protein>
<accession>A0ABN9FEE3</accession>
<dbReference type="Proteomes" id="UP001162483">
    <property type="component" value="Unassembled WGS sequence"/>
</dbReference>
<organism evidence="1 2">
    <name type="scientific">Staurois parvus</name>
    <dbReference type="NCBI Taxonomy" id="386267"/>
    <lineage>
        <taxon>Eukaryota</taxon>
        <taxon>Metazoa</taxon>
        <taxon>Chordata</taxon>
        <taxon>Craniata</taxon>
        <taxon>Vertebrata</taxon>
        <taxon>Euteleostomi</taxon>
        <taxon>Amphibia</taxon>
        <taxon>Batrachia</taxon>
        <taxon>Anura</taxon>
        <taxon>Neobatrachia</taxon>
        <taxon>Ranoidea</taxon>
        <taxon>Ranidae</taxon>
        <taxon>Staurois</taxon>
    </lineage>
</organism>